<dbReference type="Pfam" id="PF20732">
    <property type="entry name" value="NamZ_C"/>
    <property type="match status" value="1"/>
</dbReference>
<evidence type="ECO:0000259" key="1">
    <source>
        <dbReference type="Pfam" id="PF07075"/>
    </source>
</evidence>
<dbReference type="Gene3D" id="3.90.1150.140">
    <property type="match status" value="1"/>
</dbReference>
<dbReference type="Pfam" id="PF07075">
    <property type="entry name" value="NamZ_N"/>
    <property type="match status" value="1"/>
</dbReference>
<dbReference type="PANTHER" id="PTHR42915">
    <property type="entry name" value="HYPOTHETICAL 460 KDA PROTEIN IN FEUA-SIGW INTERGENIC REGION [PRECURSOR]"/>
    <property type="match status" value="1"/>
</dbReference>
<dbReference type="InterPro" id="IPR048502">
    <property type="entry name" value="NamZ_N"/>
</dbReference>
<dbReference type="InterPro" id="IPR048503">
    <property type="entry name" value="NamZ_C"/>
</dbReference>
<feature type="domain" description="Peptidoglycan beta-N-acetylmuramidase NamZ N-terminal" evidence="1">
    <location>
        <begin position="21"/>
        <end position="211"/>
    </location>
</feature>
<evidence type="ECO:0000313" key="4">
    <source>
        <dbReference type="Proteomes" id="UP000324974"/>
    </source>
</evidence>
<name>A0A5C1A6R0_9BACT</name>
<dbReference type="KEGG" id="lrs:PX52LOC_01328"/>
<proteinExistence type="predicted"/>
<gene>
    <name evidence="3" type="ORF">PX52LOC_01328</name>
</gene>
<dbReference type="OrthoDB" id="9801061at2"/>
<feature type="domain" description="Peptidoglycan beta-N-acetylmuramidase NamZ C-terminal" evidence="2">
    <location>
        <begin position="216"/>
        <end position="373"/>
    </location>
</feature>
<evidence type="ECO:0000259" key="2">
    <source>
        <dbReference type="Pfam" id="PF20732"/>
    </source>
</evidence>
<dbReference type="Gene3D" id="3.40.50.12170">
    <property type="entry name" value="Uncharacterised protein PF07075, DUF1343"/>
    <property type="match status" value="1"/>
</dbReference>
<dbReference type="PIRSF" id="PIRSF016719">
    <property type="entry name" value="UCP016719"/>
    <property type="match status" value="1"/>
</dbReference>
<evidence type="ECO:0008006" key="5">
    <source>
        <dbReference type="Google" id="ProtNLM"/>
    </source>
</evidence>
<dbReference type="EMBL" id="CP042425">
    <property type="protein sequence ID" value="QEL14440.1"/>
    <property type="molecule type" value="Genomic_DNA"/>
</dbReference>
<organism evidence="3 4">
    <name type="scientific">Limnoglobus roseus</name>
    <dbReference type="NCBI Taxonomy" id="2598579"/>
    <lineage>
        <taxon>Bacteria</taxon>
        <taxon>Pseudomonadati</taxon>
        <taxon>Planctomycetota</taxon>
        <taxon>Planctomycetia</taxon>
        <taxon>Gemmatales</taxon>
        <taxon>Gemmataceae</taxon>
        <taxon>Limnoglobus</taxon>
    </lineage>
</organism>
<evidence type="ECO:0000313" key="3">
    <source>
        <dbReference type="EMBL" id="QEL14440.1"/>
    </source>
</evidence>
<dbReference type="AlphaFoldDB" id="A0A5C1A6R0"/>
<dbReference type="PANTHER" id="PTHR42915:SF1">
    <property type="entry name" value="PEPTIDOGLYCAN BETA-N-ACETYLMURAMIDASE NAMZ"/>
    <property type="match status" value="1"/>
</dbReference>
<dbReference type="GO" id="GO:0033922">
    <property type="term" value="F:peptidoglycan beta-N-acetylmuramidase activity"/>
    <property type="evidence" value="ECO:0007669"/>
    <property type="project" value="InterPro"/>
</dbReference>
<accession>A0A5C1A6R0</accession>
<protein>
    <recommendedName>
        <fullName evidence="5">DUF1343 domain-containing protein</fullName>
    </recommendedName>
</protein>
<sequence>MMTGLDVLQRQGFDPLRNQRVGLVTHPAALSNGLRSATELFAANVNLVALFGPEHGFTGDAQDLIPVAGPPAAVPVYSLYGDTFASLKPTVAMLAGLDVLVIDLQDVGSRYYTFQATMLYCLEACAEIGLPVMVLDRPNPLLREVEGPTIRAGFESFVGVHPVPIRHGLTMGELAKLYQAERVPEANLTVIPCQGRIGHFWLPTSPNMPTVGTARVYPGGCLYEGTNLSEGRGTTRPFEYVGFPGVNSNQLADQLRKDSPAGVEFLPVTFRPTFQKHAGQSCGGVFVVPTAGFQPVRTGLAVLIAFRDLLGDRFRWRTERYEFVDHIPAIDLLFGSDRERTMIEAGARWHDIAKQWEPEEEAFRERRKAYLLYAE</sequence>
<dbReference type="Proteomes" id="UP000324974">
    <property type="component" value="Chromosome"/>
</dbReference>
<keyword evidence="4" id="KW-1185">Reference proteome</keyword>
<dbReference type="InterPro" id="IPR008302">
    <property type="entry name" value="NamZ"/>
</dbReference>
<reference evidence="4" key="1">
    <citation type="submission" date="2019-08" db="EMBL/GenBank/DDBJ databases">
        <title>Limnoglobus roseus gen. nov., sp. nov., a novel freshwater planctomycete with a giant genome from the family Gemmataceae.</title>
        <authorList>
            <person name="Kulichevskaya I.S."/>
            <person name="Naumoff D.G."/>
            <person name="Miroshnikov K."/>
            <person name="Ivanova A."/>
            <person name="Philippov D.A."/>
            <person name="Hakobyan A."/>
            <person name="Rijpstra I.C."/>
            <person name="Sinninghe Damste J.S."/>
            <person name="Liesack W."/>
            <person name="Dedysh S.N."/>
        </authorList>
    </citation>
    <scope>NUCLEOTIDE SEQUENCE [LARGE SCALE GENOMIC DNA]</scope>
    <source>
        <strain evidence="4">PX52</strain>
    </source>
</reference>